<evidence type="ECO:0000313" key="2">
    <source>
        <dbReference type="Proteomes" id="UP000251545"/>
    </source>
</evidence>
<evidence type="ECO:0000313" key="1">
    <source>
        <dbReference type="EMBL" id="PQV44732.1"/>
    </source>
</evidence>
<dbReference type="EMBL" id="PVEO01000018">
    <property type="protein sequence ID" value="PQV44732.1"/>
    <property type="molecule type" value="Genomic_DNA"/>
</dbReference>
<protein>
    <submittedName>
        <fullName evidence="1">Uncharacterized protein</fullName>
    </submittedName>
</protein>
<reference evidence="1 2" key="1">
    <citation type="submission" date="2018-02" db="EMBL/GenBank/DDBJ databases">
        <title>Genomic Encyclopedia of Archaeal and Bacterial Type Strains, Phase II (KMG-II): from individual species to whole genera.</title>
        <authorList>
            <person name="Goeker M."/>
        </authorList>
    </citation>
    <scope>NUCLEOTIDE SEQUENCE [LARGE SCALE GENOMIC DNA]</scope>
    <source>
        <strain evidence="1 2">DSM 21165</strain>
    </source>
</reference>
<name>A0A362X2D7_9FLAO</name>
<accession>A0A362X2D7</accession>
<dbReference type="AlphaFoldDB" id="A0A362X2D7"/>
<dbReference type="Proteomes" id="UP000251545">
    <property type="component" value="Unassembled WGS sequence"/>
</dbReference>
<sequence>MDELEINWEQERPSQIQLVGLWTKTKFERVENWTSSTEVLIEKIGQTHVNGGIQLHRYQVSSNDHFNWFASRNRLDEIDFVKKTLRHKNLSDYRNDLEIKSKPEIQITKSWTDMYDLPGRLARILGQGGAYKKINQKEAWEVVTNFIKSEFDNRFEEVQLFDFAIKNAEWFFDIAWDYSTMLFDKRNFTVTIIDITDTD</sequence>
<gene>
    <name evidence="1" type="ORF">CLV33_11811</name>
</gene>
<proteinExistence type="predicted"/>
<dbReference type="RefSeq" id="WP_105474899.1">
    <property type="nucleotide sequence ID" value="NZ_PVEO01000018.1"/>
</dbReference>
<organism evidence="1 2">
    <name type="scientific">Jejuia pallidilutea</name>
    <dbReference type="NCBI Taxonomy" id="504487"/>
    <lineage>
        <taxon>Bacteria</taxon>
        <taxon>Pseudomonadati</taxon>
        <taxon>Bacteroidota</taxon>
        <taxon>Flavobacteriia</taxon>
        <taxon>Flavobacteriales</taxon>
        <taxon>Flavobacteriaceae</taxon>
        <taxon>Jejuia</taxon>
    </lineage>
</organism>
<comment type="caution">
    <text evidence="1">The sequence shown here is derived from an EMBL/GenBank/DDBJ whole genome shotgun (WGS) entry which is preliminary data.</text>
</comment>